<dbReference type="Proteomes" id="UP000219286">
    <property type="component" value="Unassembled WGS sequence"/>
</dbReference>
<proteinExistence type="predicted"/>
<reference evidence="1 2" key="1">
    <citation type="journal article" date="2015" name="Genome Announc.">
        <title>Genome sequence and annotation of Trichoderma parareesei, the ancestor of the cellulase producer Trichoderma reesei.</title>
        <authorList>
            <person name="Yang D."/>
            <person name="Pomraning K."/>
            <person name="Kopchinskiy A."/>
            <person name="Karimi Aghcheh R."/>
            <person name="Atanasova L."/>
            <person name="Chenthamara K."/>
            <person name="Baker S.E."/>
            <person name="Zhang R."/>
            <person name="Shen Q."/>
            <person name="Freitag M."/>
            <person name="Kubicek C.P."/>
            <person name="Druzhinina I.S."/>
        </authorList>
    </citation>
    <scope>NUCLEOTIDE SEQUENCE [LARGE SCALE GENOMIC DNA]</scope>
    <source>
        <strain evidence="1 2">CBS 125925</strain>
    </source>
</reference>
<accession>A0A2H2YW59</accession>
<sequence length="430" mass="49290">MAPSKLEDTAEAKGTSEAEIPVGLKAIPAAKLDLRSDEEIALWLQARHPIKSDKNIWAFWHAGYRQMPPWVQRNVINWVRRLGQEWTVHLLDRVPNSETNIYHFVEESFFPDAFNNNTMDGVHVGPHQGDLIRLPLLWKYGGVWMDVGSFLFRHIDDICWKEIEDPSSPYEMGGFVIEIRPGVDTMLNGFIAAKRNNPFIKRWHDIYLALWRGKTNSDGFHKSPLLKHLPLLCPPVDKMNCPDLGVMMESFTDYLSHFMAFERLRKIIDPSDGFNGPEYYAKHMFLAPALQETFYIQQVTGWSGTRQFELLTRRRTGKGVVKDETWHAAEDFVQDALANTSTMKLSHGPPGALDSFLADLWDSKEHQDKDNVEGTFAAYLRYGSVHFDQTRRLLPLKFNVTTEEVLHIGVLEPKKDWSKAQPVASDKGQL</sequence>
<protein>
    <submittedName>
        <fullName evidence="1">Glycosyltransferase</fullName>
    </submittedName>
</protein>
<gene>
    <name evidence="1" type="ORF">A9Z42_0078570</name>
</gene>
<dbReference type="EMBL" id="LFMI01000071">
    <property type="protein sequence ID" value="OTA00343.1"/>
    <property type="molecule type" value="Genomic_DNA"/>
</dbReference>
<dbReference type="InterPro" id="IPR008441">
    <property type="entry name" value="AfumC-like_glycosyl_Trfase"/>
</dbReference>
<evidence type="ECO:0000313" key="1">
    <source>
        <dbReference type="EMBL" id="OTA00343.1"/>
    </source>
</evidence>
<dbReference type="GO" id="GO:0016757">
    <property type="term" value="F:glycosyltransferase activity"/>
    <property type="evidence" value="ECO:0007669"/>
    <property type="project" value="InterPro"/>
</dbReference>
<dbReference type="InterPro" id="IPR029044">
    <property type="entry name" value="Nucleotide-diphossugar_trans"/>
</dbReference>
<keyword evidence="2" id="KW-1185">Reference proteome</keyword>
<dbReference type="Gene3D" id="3.90.550.20">
    <property type="match status" value="1"/>
</dbReference>
<dbReference type="Pfam" id="PF05704">
    <property type="entry name" value="Caps_synth"/>
    <property type="match status" value="1"/>
</dbReference>
<dbReference type="OrthoDB" id="409543at2759"/>
<name>A0A2H2YW59_TRIPA</name>
<evidence type="ECO:0000313" key="2">
    <source>
        <dbReference type="Proteomes" id="UP000219286"/>
    </source>
</evidence>
<dbReference type="AlphaFoldDB" id="A0A2H2YW59"/>
<dbReference type="SUPFAM" id="SSF53448">
    <property type="entry name" value="Nucleotide-diphospho-sugar transferases"/>
    <property type="match status" value="1"/>
</dbReference>
<comment type="caution">
    <text evidence="1">The sequence shown here is derived from an EMBL/GenBank/DDBJ whole genome shotgun (WGS) entry which is preliminary data.</text>
</comment>
<organism evidence="1 2">
    <name type="scientific">Trichoderma parareesei</name>
    <name type="common">Filamentous fungus</name>
    <dbReference type="NCBI Taxonomy" id="858221"/>
    <lineage>
        <taxon>Eukaryota</taxon>
        <taxon>Fungi</taxon>
        <taxon>Dikarya</taxon>
        <taxon>Ascomycota</taxon>
        <taxon>Pezizomycotina</taxon>
        <taxon>Sordariomycetes</taxon>
        <taxon>Hypocreomycetidae</taxon>
        <taxon>Hypocreales</taxon>
        <taxon>Hypocreaceae</taxon>
        <taxon>Trichoderma</taxon>
    </lineage>
</organism>